<accession>A0A5C4JDW4</accession>
<dbReference type="EMBL" id="VCKW01000049">
    <property type="protein sequence ID" value="TMR02596.1"/>
    <property type="molecule type" value="Genomic_DNA"/>
</dbReference>
<keyword evidence="2" id="KW-0503">Monooxygenase</keyword>
<dbReference type="PRINTS" id="PR00420">
    <property type="entry name" value="RNGMNOXGNASE"/>
</dbReference>
<protein>
    <submittedName>
        <fullName evidence="4">FAD-dependent oxidoreductase</fullName>
    </submittedName>
</protein>
<dbReference type="GO" id="GO:0004497">
    <property type="term" value="F:monooxygenase activity"/>
    <property type="evidence" value="ECO:0007669"/>
    <property type="project" value="UniProtKB-KW"/>
</dbReference>
<evidence type="ECO:0000256" key="2">
    <source>
        <dbReference type="ARBA" id="ARBA00023033"/>
    </source>
</evidence>
<evidence type="ECO:0000256" key="3">
    <source>
        <dbReference type="ARBA" id="ARBA00038396"/>
    </source>
</evidence>
<dbReference type="InterPro" id="IPR036188">
    <property type="entry name" value="FAD/NAD-bd_sf"/>
</dbReference>
<dbReference type="InterPro" id="IPR006905">
    <property type="entry name" value="Flavin_halogenase"/>
</dbReference>
<evidence type="ECO:0000313" key="5">
    <source>
        <dbReference type="Proteomes" id="UP000309174"/>
    </source>
</evidence>
<dbReference type="AlphaFoldDB" id="A0A5C4JDW4"/>
<proteinExistence type="inferred from homology"/>
<dbReference type="SUPFAM" id="SSF51905">
    <property type="entry name" value="FAD/NAD(P)-binding domain"/>
    <property type="match status" value="1"/>
</dbReference>
<dbReference type="Proteomes" id="UP000309174">
    <property type="component" value="Unassembled WGS sequence"/>
</dbReference>
<gene>
    <name evidence="4" type="ORF">ETD83_12305</name>
</gene>
<dbReference type="Gene3D" id="3.50.50.60">
    <property type="entry name" value="FAD/NAD(P)-binding domain"/>
    <property type="match status" value="1"/>
</dbReference>
<evidence type="ECO:0000313" key="4">
    <source>
        <dbReference type="EMBL" id="TMR02596.1"/>
    </source>
</evidence>
<dbReference type="OrthoDB" id="103324at2"/>
<comment type="similarity">
    <text evidence="3">Belongs to the flavin-dependent halogenase family. Bacterial tryptophan halogenase subfamily.</text>
</comment>
<organism evidence="4 5">
    <name type="scientific">Actinomadura soli</name>
    <dbReference type="NCBI Taxonomy" id="2508997"/>
    <lineage>
        <taxon>Bacteria</taxon>
        <taxon>Bacillati</taxon>
        <taxon>Actinomycetota</taxon>
        <taxon>Actinomycetes</taxon>
        <taxon>Streptosporangiales</taxon>
        <taxon>Thermomonosporaceae</taxon>
        <taxon>Actinomadura</taxon>
    </lineage>
</organism>
<evidence type="ECO:0000256" key="1">
    <source>
        <dbReference type="ARBA" id="ARBA00023002"/>
    </source>
</evidence>
<dbReference type="Pfam" id="PF04820">
    <property type="entry name" value="Trp_halogenase"/>
    <property type="match status" value="2"/>
</dbReference>
<keyword evidence="1" id="KW-0560">Oxidoreductase</keyword>
<name>A0A5C4JDW4_9ACTN</name>
<comment type="caution">
    <text evidence="4">The sequence shown here is derived from an EMBL/GenBank/DDBJ whole genome shotgun (WGS) entry which is preliminary data.</text>
</comment>
<sequence>MVSGQPAARAGTTGAARAAARGGGDVHDVAIIGSGVAGTVLAACLARNYARVVLIDAATHPKFTIGESTIPFTSMMLRLLAERYDVPEIKHLSTFEGVHANVTTQCGIKRNFGFVYHHEGERQDPELRTHFQIPKILNTENHYFRQDIDSWMLSVAVKYGTEVRQQQPVTDVDIDDDGATVHLASGASVRAKFVVDASGFRSVLADKYGLREQPTRFRHHSRSLFNHFTGVRPFDDVARPDEGFPSRWGEGTLHHLFEGGWMWVIPFDNHPRATNPLCSVGILMDPRVHPEPDCSPEEEFQRFIDKYPDIAAQFEGARPVRSWVRTGRLQYSPRQTVGYRWCLTSHAAGFIDPLFSRGMSNTMETVHALTHRLLDAIRDDDFSVERFEFMQDLEQGLLDFNDDLCANAYVSFGDWRLWNAWFRIWALGQIIATFEVNRAYAQYLDSRDTAVLDRLEHAWWRGKAFQEDSPYAPVLELLREVSELCQAVQNKELDAGAAADTIMARLREADFVPPHFGLADPGRRCLDATFLDVLRMLRWGKRKAPPEIGRLTREGLTLFMKKRLAPGEFELGEEFRQYLAGRRWLGRKLRVPDPMKS</sequence>
<reference evidence="4 5" key="1">
    <citation type="submission" date="2019-05" db="EMBL/GenBank/DDBJ databases">
        <title>Draft genome sequence of Actinomadura sp. 14C53.</title>
        <authorList>
            <person name="Saricaoglu S."/>
            <person name="Isik K."/>
        </authorList>
    </citation>
    <scope>NUCLEOTIDE SEQUENCE [LARGE SCALE GENOMIC DNA]</scope>
    <source>
        <strain evidence="4 5">14C53</strain>
    </source>
</reference>
<keyword evidence="5" id="KW-1185">Reference proteome</keyword>
<dbReference type="InterPro" id="IPR050816">
    <property type="entry name" value="Flavin-dep_Halogenase_NPB"/>
</dbReference>
<dbReference type="RefSeq" id="WP_138645229.1">
    <property type="nucleotide sequence ID" value="NZ_VCKW01000049.1"/>
</dbReference>
<dbReference type="PANTHER" id="PTHR43747">
    <property type="entry name" value="FAD-BINDING PROTEIN"/>
    <property type="match status" value="1"/>
</dbReference>
<dbReference type="PANTHER" id="PTHR43747:SF5">
    <property type="entry name" value="FAD-BINDING DOMAIN-CONTAINING PROTEIN"/>
    <property type="match status" value="1"/>
</dbReference>